<keyword evidence="3" id="KW-1185">Reference proteome</keyword>
<name>A0A1I1JA92_9LACT</name>
<feature type="transmembrane region" description="Helical" evidence="1">
    <location>
        <begin position="118"/>
        <end position="139"/>
    </location>
</feature>
<proteinExistence type="predicted"/>
<gene>
    <name evidence="2" type="ORF">SAMN04488102_10748</name>
</gene>
<protein>
    <submittedName>
        <fullName evidence="2">Uncharacterized protein</fullName>
    </submittedName>
</protein>
<evidence type="ECO:0000256" key="1">
    <source>
        <dbReference type="SAM" id="Phobius"/>
    </source>
</evidence>
<sequence length="145" mass="16829">MGLFYFAIVMSGILLFLNEEKEINKLFKAIDTYRRPFKIATFIHIIFMGVFMVPFDSIDTALILRYAVLYLFVGVILYGLYKNQPLNVLKIISLLHIVGLVGRIALEWMEWTPMKLFNVVISTAIIPLYLYIIQLVLTLKRFSSD</sequence>
<feature type="transmembrane region" description="Helical" evidence="1">
    <location>
        <begin position="88"/>
        <end position="106"/>
    </location>
</feature>
<keyword evidence="1" id="KW-1133">Transmembrane helix</keyword>
<feature type="transmembrane region" description="Helical" evidence="1">
    <location>
        <begin position="37"/>
        <end position="55"/>
    </location>
</feature>
<keyword evidence="1" id="KW-0472">Membrane</keyword>
<feature type="transmembrane region" description="Helical" evidence="1">
    <location>
        <begin position="61"/>
        <end position="81"/>
    </location>
</feature>
<dbReference type="RefSeq" id="WP_091530311.1">
    <property type="nucleotide sequence ID" value="NZ_FOLT01000007.1"/>
</dbReference>
<reference evidence="3" key="1">
    <citation type="submission" date="2016-10" db="EMBL/GenBank/DDBJ databases">
        <authorList>
            <person name="Varghese N."/>
            <person name="Submissions S."/>
        </authorList>
    </citation>
    <scope>NUCLEOTIDE SEQUENCE [LARGE SCALE GENOMIC DNA]</scope>
    <source>
        <strain evidence="3">DSM 23664</strain>
    </source>
</reference>
<dbReference type="Proteomes" id="UP000199612">
    <property type="component" value="Unassembled WGS sequence"/>
</dbReference>
<evidence type="ECO:0000313" key="3">
    <source>
        <dbReference type="Proteomes" id="UP000199612"/>
    </source>
</evidence>
<keyword evidence="1" id="KW-0812">Transmembrane</keyword>
<dbReference type="OrthoDB" id="2166599at2"/>
<accession>A0A1I1JA92</accession>
<dbReference type="STRING" id="753702.SAMN04488102_10748"/>
<dbReference type="EMBL" id="FOLT01000007">
    <property type="protein sequence ID" value="SFC45519.1"/>
    <property type="molecule type" value="Genomic_DNA"/>
</dbReference>
<evidence type="ECO:0000313" key="2">
    <source>
        <dbReference type="EMBL" id="SFC45519.1"/>
    </source>
</evidence>
<organism evidence="2 3">
    <name type="scientific">Alkalibacterium subtropicum</name>
    <dbReference type="NCBI Taxonomy" id="753702"/>
    <lineage>
        <taxon>Bacteria</taxon>
        <taxon>Bacillati</taxon>
        <taxon>Bacillota</taxon>
        <taxon>Bacilli</taxon>
        <taxon>Lactobacillales</taxon>
        <taxon>Carnobacteriaceae</taxon>
        <taxon>Alkalibacterium</taxon>
    </lineage>
</organism>
<dbReference type="AlphaFoldDB" id="A0A1I1JA92"/>